<dbReference type="RefSeq" id="WP_197586346.1">
    <property type="nucleotide sequence ID" value="NZ_JAVSKO010000003.1"/>
</dbReference>
<name>A0AAJ2JCT7_STEMA</name>
<accession>A0AAJ2JCT7</accession>
<evidence type="ECO:0000313" key="2">
    <source>
        <dbReference type="Proteomes" id="UP001251948"/>
    </source>
</evidence>
<evidence type="ECO:0000313" key="1">
    <source>
        <dbReference type="EMBL" id="MDT3467930.1"/>
    </source>
</evidence>
<sequence length="143" mass="15084">MSDSRADEMEVLAAASTSVQYQGEELVICPLAVGLIPSVVRELRPVVAGLRSAGSADLALEFEISPELVMDLIADHSGALFAATAICAGRDVEFVKKGDAAEFIGLVLKVVEVNRDFFTRQISPLLAGLRTRIPGVGPMPSSS</sequence>
<gene>
    <name evidence="1" type="ORF">ROV92_07960</name>
</gene>
<protein>
    <submittedName>
        <fullName evidence="1">Uncharacterized protein</fullName>
    </submittedName>
</protein>
<comment type="caution">
    <text evidence="1">The sequence shown here is derived from an EMBL/GenBank/DDBJ whole genome shotgun (WGS) entry which is preliminary data.</text>
</comment>
<dbReference type="Proteomes" id="UP001251948">
    <property type="component" value="Unassembled WGS sequence"/>
</dbReference>
<dbReference type="AlphaFoldDB" id="A0AAJ2JCT7"/>
<dbReference type="EMBL" id="JAVSKO010000003">
    <property type="protein sequence ID" value="MDT3467930.1"/>
    <property type="molecule type" value="Genomic_DNA"/>
</dbReference>
<organism evidence="1 2">
    <name type="scientific">Stenotrophomonas maltophilia</name>
    <name type="common">Pseudomonas maltophilia</name>
    <name type="synonym">Xanthomonas maltophilia</name>
    <dbReference type="NCBI Taxonomy" id="40324"/>
    <lineage>
        <taxon>Bacteria</taxon>
        <taxon>Pseudomonadati</taxon>
        <taxon>Pseudomonadota</taxon>
        <taxon>Gammaproteobacteria</taxon>
        <taxon>Lysobacterales</taxon>
        <taxon>Lysobacteraceae</taxon>
        <taxon>Stenotrophomonas</taxon>
        <taxon>Stenotrophomonas maltophilia group</taxon>
    </lineage>
</organism>
<proteinExistence type="predicted"/>
<reference evidence="1" key="1">
    <citation type="submission" date="2023-07" db="EMBL/GenBank/DDBJ databases">
        <title>Comparative genomics of clinical Stenotrophomonas maltophilia isolates reveals regions of diversity which correlate with colonization and persistence in vivo.</title>
        <authorList>
            <person name="Mcdaniel M.S."/>
            <person name="Swords W.E."/>
            <person name="Sumpter N.A."/>
            <person name="Lindgren N.R."/>
            <person name="Billiot C.E."/>
        </authorList>
    </citation>
    <scope>NUCLEOTIDE SEQUENCE</scope>
    <source>
        <strain evidence="1">Ism4</strain>
    </source>
</reference>